<dbReference type="SMART" id="SM00448">
    <property type="entry name" value="REC"/>
    <property type="match status" value="1"/>
</dbReference>
<protein>
    <recommendedName>
        <fullName evidence="2">histidine kinase</fullName>
        <ecNumber evidence="2">2.7.13.3</ecNumber>
    </recommendedName>
</protein>
<dbReference type="PRINTS" id="PR00344">
    <property type="entry name" value="BCTRLSENSOR"/>
</dbReference>
<keyword evidence="6" id="KW-0472">Membrane</keyword>
<evidence type="ECO:0000313" key="9">
    <source>
        <dbReference type="EMBL" id="TDO23293.1"/>
    </source>
</evidence>
<dbReference type="InterPro" id="IPR036097">
    <property type="entry name" value="HisK_dim/P_sf"/>
</dbReference>
<dbReference type="InterPro" id="IPR036890">
    <property type="entry name" value="HATPase_C_sf"/>
</dbReference>
<dbReference type="SUPFAM" id="SSF47384">
    <property type="entry name" value="Homodimeric domain of signal transducing histidine kinase"/>
    <property type="match status" value="1"/>
</dbReference>
<keyword evidence="9" id="KW-0808">Transferase</keyword>
<dbReference type="CDD" id="cd16922">
    <property type="entry name" value="HATPase_EvgS-ArcB-TorS-like"/>
    <property type="match status" value="1"/>
</dbReference>
<gene>
    <name evidence="9" type="ORF">CLV32_2282</name>
</gene>
<dbReference type="InterPro" id="IPR003594">
    <property type="entry name" value="HATPase_dom"/>
</dbReference>
<dbReference type="Gene3D" id="1.10.287.130">
    <property type="match status" value="1"/>
</dbReference>
<evidence type="ECO:0000256" key="1">
    <source>
        <dbReference type="ARBA" id="ARBA00000085"/>
    </source>
</evidence>
<dbReference type="CDD" id="cd17546">
    <property type="entry name" value="REC_hyHK_CKI1_RcsC-like"/>
    <property type="match status" value="1"/>
</dbReference>
<evidence type="ECO:0000256" key="6">
    <source>
        <dbReference type="SAM" id="Phobius"/>
    </source>
</evidence>
<evidence type="ECO:0000256" key="4">
    <source>
        <dbReference type="ARBA" id="ARBA00023012"/>
    </source>
</evidence>
<dbReference type="SUPFAM" id="SSF52172">
    <property type="entry name" value="CheY-like"/>
    <property type="match status" value="1"/>
</dbReference>
<name>A0A4R6IMC2_9SPHI</name>
<dbReference type="EC" id="2.7.13.3" evidence="2"/>
<evidence type="ECO:0000313" key="10">
    <source>
        <dbReference type="Proteomes" id="UP000295499"/>
    </source>
</evidence>
<dbReference type="RefSeq" id="WP_133555361.1">
    <property type="nucleotide sequence ID" value="NZ_SNWM01000002.1"/>
</dbReference>
<dbReference type="Proteomes" id="UP000295499">
    <property type="component" value="Unassembled WGS sequence"/>
</dbReference>
<evidence type="ECO:0000256" key="2">
    <source>
        <dbReference type="ARBA" id="ARBA00012438"/>
    </source>
</evidence>
<dbReference type="Pfam" id="PF02518">
    <property type="entry name" value="HATPase_c"/>
    <property type="match status" value="1"/>
</dbReference>
<feature type="transmembrane region" description="Helical" evidence="6">
    <location>
        <begin position="95"/>
        <end position="122"/>
    </location>
</feature>
<dbReference type="Pfam" id="PF00072">
    <property type="entry name" value="Response_reg"/>
    <property type="match status" value="1"/>
</dbReference>
<reference evidence="9 10" key="1">
    <citation type="submission" date="2019-03" db="EMBL/GenBank/DDBJ databases">
        <title>Genomic Encyclopedia of Archaeal and Bacterial Type Strains, Phase II (KMG-II): from individual species to whole genera.</title>
        <authorList>
            <person name="Goeker M."/>
        </authorList>
    </citation>
    <scope>NUCLEOTIDE SEQUENCE [LARGE SCALE GENOMIC DNA]</scope>
    <source>
        <strain evidence="9 10">DSM 19034</strain>
    </source>
</reference>
<keyword evidence="9" id="KW-0418">Kinase</keyword>
<comment type="catalytic activity">
    <reaction evidence="1">
        <text>ATP + protein L-histidine = ADP + protein N-phospho-L-histidine.</text>
        <dbReference type="EC" id="2.7.13.3"/>
    </reaction>
</comment>
<keyword evidence="10" id="KW-1185">Reference proteome</keyword>
<feature type="modified residue" description="4-aspartylphosphate" evidence="5">
    <location>
        <position position="524"/>
    </location>
</feature>
<evidence type="ECO:0000256" key="5">
    <source>
        <dbReference type="PROSITE-ProRule" id="PRU00169"/>
    </source>
</evidence>
<dbReference type="Gene3D" id="3.40.50.2300">
    <property type="match status" value="1"/>
</dbReference>
<evidence type="ECO:0000259" key="7">
    <source>
        <dbReference type="PROSITE" id="PS50109"/>
    </source>
</evidence>
<dbReference type="InterPro" id="IPR011006">
    <property type="entry name" value="CheY-like_superfamily"/>
</dbReference>
<organism evidence="9 10">
    <name type="scientific">Pedobacter duraquae</name>
    <dbReference type="NCBI Taxonomy" id="425511"/>
    <lineage>
        <taxon>Bacteria</taxon>
        <taxon>Pseudomonadati</taxon>
        <taxon>Bacteroidota</taxon>
        <taxon>Sphingobacteriia</taxon>
        <taxon>Sphingobacteriales</taxon>
        <taxon>Sphingobacteriaceae</taxon>
        <taxon>Pedobacter</taxon>
    </lineage>
</organism>
<feature type="domain" description="Histidine kinase" evidence="7">
    <location>
        <begin position="229"/>
        <end position="451"/>
    </location>
</feature>
<dbReference type="SMART" id="SM00387">
    <property type="entry name" value="HATPase_c"/>
    <property type="match status" value="1"/>
</dbReference>
<dbReference type="Gene3D" id="3.30.565.10">
    <property type="entry name" value="Histidine kinase-like ATPase, C-terminal domain"/>
    <property type="match status" value="1"/>
</dbReference>
<proteinExistence type="predicted"/>
<feature type="transmembrane region" description="Helical" evidence="6">
    <location>
        <begin position="166"/>
        <end position="185"/>
    </location>
</feature>
<keyword evidence="3 5" id="KW-0597">Phosphoprotein</keyword>
<dbReference type="Pfam" id="PF00512">
    <property type="entry name" value="HisKA"/>
    <property type="match status" value="1"/>
</dbReference>
<dbReference type="InterPro" id="IPR003661">
    <property type="entry name" value="HisK_dim/P_dom"/>
</dbReference>
<dbReference type="PROSITE" id="PS50110">
    <property type="entry name" value="RESPONSE_REGULATORY"/>
    <property type="match status" value="1"/>
</dbReference>
<feature type="transmembrane region" description="Helical" evidence="6">
    <location>
        <begin position="28"/>
        <end position="50"/>
    </location>
</feature>
<dbReference type="PROSITE" id="PS50109">
    <property type="entry name" value="HIS_KIN"/>
    <property type="match status" value="1"/>
</dbReference>
<feature type="transmembrane region" description="Helical" evidence="6">
    <location>
        <begin position="128"/>
        <end position="146"/>
    </location>
</feature>
<accession>A0A4R6IMC2</accession>
<dbReference type="PANTHER" id="PTHR45339:SF1">
    <property type="entry name" value="HYBRID SIGNAL TRANSDUCTION HISTIDINE KINASE J"/>
    <property type="match status" value="1"/>
</dbReference>
<keyword evidence="6" id="KW-0812">Transmembrane</keyword>
<dbReference type="SUPFAM" id="SSF55874">
    <property type="entry name" value="ATPase domain of HSP90 chaperone/DNA topoisomerase II/histidine kinase"/>
    <property type="match status" value="1"/>
</dbReference>
<dbReference type="InterPro" id="IPR005467">
    <property type="entry name" value="His_kinase_dom"/>
</dbReference>
<dbReference type="SMART" id="SM00388">
    <property type="entry name" value="HisKA"/>
    <property type="match status" value="1"/>
</dbReference>
<comment type="caution">
    <text evidence="9">The sequence shown here is derived from an EMBL/GenBank/DDBJ whole genome shotgun (WGS) entry which is preliminary data.</text>
</comment>
<evidence type="ECO:0000259" key="8">
    <source>
        <dbReference type="PROSITE" id="PS50110"/>
    </source>
</evidence>
<dbReference type="EMBL" id="SNWM01000002">
    <property type="protein sequence ID" value="TDO23293.1"/>
    <property type="molecule type" value="Genomic_DNA"/>
</dbReference>
<dbReference type="FunFam" id="3.30.565.10:FF:000010">
    <property type="entry name" value="Sensor histidine kinase RcsC"/>
    <property type="match status" value="1"/>
</dbReference>
<dbReference type="InterPro" id="IPR001789">
    <property type="entry name" value="Sig_transdc_resp-reg_receiver"/>
</dbReference>
<feature type="domain" description="Response regulatory" evidence="8">
    <location>
        <begin position="475"/>
        <end position="593"/>
    </location>
</feature>
<dbReference type="GO" id="GO:0000155">
    <property type="term" value="F:phosphorelay sensor kinase activity"/>
    <property type="evidence" value="ECO:0007669"/>
    <property type="project" value="InterPro"/>
</dbReference>
<evidence type="ECO:0000256" key="3">
    <source>
        <dbReference type="ARBA" id="ARBA00022553"/>
    </source>
</evidence>
<dbReference type="CDD" id="cd00082">
    <property type="entry name" value="HisKA"/>
    <property type="match status" value="1"/>
</dbReference>
<dbReference type="InterPro" id="IPR004358">
    <property type="entry name" value="Sig_transdc_His_kin-like_C"/>
</dbReference>
<keyword evidence="6" id="KW-1133">Transmembrane helix</keyword>
<sequence>MKFSYVDRQLDKVLGNDHDPLNKERVKFLINLTLLSSVVVFITIPLYMISGPMIQVWRSCIVLVFMIGIVYSLLRKPIWRNVSHAMCLIVSFVIWSNLLIFVMAINIATIQFTLLVIIFAFYMLGTRWGVFYALLNILPILFYAVFNGKEYIHINITPRQLSTPAFMLVMINNFVLFVFMHHHIFTSYNLTIKKLRLKQIEEELLNAKLLEAIEIAAQSSRSKTDFLSTMSHELRTPLNSVIGMSNILLKDQPRDDQAENLNILNFSAQSLLTLINDVLDFSKIESGKIELEHIPFRISELVQQISLGFKVKSAEKGLTFHLEVDPFLIDKVLIGDPTRLTQILYNLLENAIKFTPAGVVCLKINAIVENSDVLRVEFIVSDTGIGIPDDKKALIFEPFSQASSTTTRKYGGTGLGLSIVKHLIEIHNSRLELTSRPAAGTTFTFSISYQIGDSITLAQHAPGSKVTAQQLSSLKVLIAEDNAMNILLMKKLLGQWNISPYFVENGADAVAAVEIQNFDVILMDIHMPVMDGYEATTLIRANPDPRKSSVHIIALTASVSSNVQEKMDKARLNDYVSKPFNPDLLKAKLESICYQQQQLAD</sequence>
<feature type="transmembrane region" description="Helical" evidence="6">
    <location>
        <begin position="56"/>
        <end position="74"/>
    </location>
</feature>
<dbReference type="PANTHER" id="PTHR45339">
    <property type="entry name" value="HYBRID SIGNAL TRANSDUCTION HISTIDINE KINASE J"/>
    <property type="match status" value="1"/>
</dbReference>
<keyword evidence="4" id="KW-0902">Two-component regulatory system</keyword>
<dbReference type="OrthoDB" id="9811889at2"/>
<dbReference type="AlphaFoldDB" id="A0A4R6IMC2"/>